<keyword evidence="1" id="KW-0472">Membrane</keyword>
<feature type="transmembrane region" description="Helical" evidence="1">
    <location>
        <begin position="68"/>
        <end position="96"/>
    </location>
</feature>
<keyword evidence="1" id="KW-1133">Transmembrane helix</keyword>
<evidence type="ECO:0000313" key="2">
    <source>
        <dbReference type="EMBL" id="RIV87611.1"/>
    </source>
</evidence>
<feature type="transmembrane region" description="Helical" evidence="1">
    <location>
        <begin position="6"/>
        <end position="24"/>
    </location>
</feature>
<keyword evidence="3" id="KW-1185">Reference proteome</keyword>
<reference evidence="2 3" key="1">
    <citation type="submission" date="2018-08" db="EMBL/GenBank/DDBJ databases">
        <title>Erythrobacter zhengii sp.nov., a bacterium isolated from deep-sea sediment.</title>
        <authorList>
            <person name="Fang C."/>
            <person name="Wu Y.-H."/>
            <person name="Sun C."/>
            <person name="Wang H."/>
            <person name="Cheng H."/>
            <person name="Meng F.-X."/>
            <person name="Wang C.-S."/>
            <person name="Xu X.-W."/>
        </authorList>
    </citation>
    <scope>NUCLEOTIDE SEQUENCE [LARGE SCALE GENOMIC DNA]</scope>
    <source>
        <strain evidence="2 3">V18</strain>
    </source>
</reference>
<dbReference type="AlphaFoldDB" id="A0A418NUC7"/>
<dbReference type="RefSeq" id="WP_119585205.1">
    <property type="nucleotide sequence ID" value="NZ_CAWODQ010000012.1"/>
</dbReference>
<sequence length="110" mass="11891">MNAVEIILMLAFLGPLLFAISWVREALRQVEPNIRLAIGIAALIAAVVTFFAMMKILPEPAAIQSDLFLLTVLMGGMSAFAGGIVLSGALIGSAVWQSYKRWKFHRSNGS</sequence>
<evidence type="ECO:0000256" key="1">
    <source>
        <dbReference type="SAM" id="Phobius"/>
    </source>
</evidence>
<dbReference type="Proteomes" id="UP000286576">
    <property type="component" value="Unassembled WGS sequence"/>
</dbReference>
<dbReference type="EMBL" id="QXFL01000002">
    <property type="protein sequence ID" value="RIV87611.1"/>
    <property type="molecule type" value="Genomic_DNA"/>
</dbReference>
<keyword evidence="1" id="KW-0812">Transmembrane</keyword>
<dbReference type="OrthoDB" id="7605495at2"/>
<accession>A0A418NUC7</accession>
<name>A0A418NUC7_9SPHN</name>
<evidence type="ECO:0000313" key="3">
    <source>
        <dbReference type="Proteomes" id="UP000286576"/>
    </source>
</evidence>
<proteinExistence type="predicted"/>
<gene>
    <name evidence="2" type="ORF">D2V07_04510</name>
</gene>
<comment type="caution">
    <text evidence="2">The sequence shown here is derived from an EMBL/GenBank/DDBJ whole genome shotgun (WGS) entry which is preliminary data.</text>
</comment>
<protein>
    <submittedName>
        <fullName evidence="2">Uncharacterized protein</fullName>
    </submittedName>
</protein>
<organism evidence="2 3">
    <name type="scientific">Aurantiacibacter zhengii</name>
    <dbReference type="NCBI Taxonomy" id="2307003"/>
    <lineage>
        <taxon>Bacteria</taxon>
        <taxon>Pseudomonadati</taxon>
        <taxon>Pseudomonadota</taxon>
        <taxon>Alphaproteobacteria</taxon>
        <taxon>Sphingomonadales</taxon>
        <taxon>Erythrobacteraceae</taxon>
        <taxon>Aurantiacibacter</taxon>
    </lineage>
</organism>
<feature type="transmembrane region" description="Helical" evidence="1">
    <location>
        <begin position="36"/>
        <end position="56"/>
    </location>
</feature>